<dbReference type="InterPro" id="IPR012373">
    <property type="entry name" value="Ferrdict_sens_TM"/>
</dbReference>
<evidence type="ECO:0000313" key="4">
    <source>
        <dbReference type="EMBL" id="RZS64000.1"/>
    </source>
</evidence>
<dbReference type="InterPro" id="IPR032508">
    <property type="entry name" value="FecR_C"/>
</dbReference>
<accession>A0A4V2EYS4</accession>
<gene>
    <name evidence="4" type="ORF">EV199_6100</name>
</gene>
<dbReference type="Gene3D" id="2.60.120.1440">
    <property type="match status" value="1"/>
</dbReference>
<keyword evidence="1" id="KW-1133">Transmembrane helix</keyword>
<dbReference type="Pfam" id="PF04773">
    <property type="entry name" value="FecR"/>
    <property type="match status" value="1"/>
</dbReference>
<dbReference type="InterPro" id="IPR006860">
    <property type="entry name" value="FecR"/>
</dbReference>
<evidence type="ECO:0000259" key="3">
    <source>
        <dbReference type="Pfam" id="PF16344"/>
    </source>
</evidence>
<dbReference type="RefSeq" id="WP_130544563.1">
    <property type="nucleotide sequence ID" value="NZ_CP042431.1"/>
</dbReference>
<name>A0A4V2EYS4_9BACT</name>
<evidence type="ECO:0000259" key="2">
    <source>
        <dbReference type="Pfam" id="PF04773"/>
    </source>
</evidence>
<dbReference type="PANTHER" id="PTHR30273">
    <property type="entry name" value="PERIPLASMIC SIGNAL SENSOR AND SIGMA FACTOR ACTIVATOR FECR-RELATED"/>
    <property type="match status" value="1"/>
</dbReference>
<keyword evidence="5" id="KW-1185">Reference proteome</keyword>
<protein>
    <submittedName>
        <fullName evidence="4">FecR family protein</fullName>
    </submittedName>
</protein>
<dbReference type="Proteomes" id="UP000293874">
    <property type="component" value="Unassembled WGS sequence"/>
</dbReference>
<evidence type="ECO:0000313" key="5">
    <source>
        <dbReference type="Proteomes" id="UP000293874"/>
    </source>
</evidence>
<evidence type="ECO:0000256" key="1">
    <source>
        <dbReference type="SAM" id="Phobius"/>
    </source>
</evidence>
<keyword evidence="1" id="KW-0472">Membrane</keyword>
<feature type="transmembrane region" description="Helical" evidence="1">
    <location>
        <begin position="85"/>
        <end position="103"/>
    </location>
</feature>
<dbReference type="EMBL" id="SGXA01000007">
    <property type="protein sequence ID" value="RZS64000.1"/>
    <property type="molecule type" value="Genomic_DNA"/>
</dbReference>
<dbReference type="FunFam" id="2.60.120.1440:FF:000001">
    <property type="entry name" value="Putative anti-sigma factor"/>
    <property type="match status" value="1"/>
</dbReference>
<feature type="domain" description="FecR protein" evidence="2">
    <location>
        <begin position="182"/>
        <end position="276"/>
    </location>
</feature>
<dbReference type="AlphaFoldDB" id="A0A4V2EYS4"/>
<keyword evidence="1" id="KW-0812">Transmembrane</keyword>
<organism evidence="4 5">
    <name type="scientific">Pseudobacter ginsenosidimutans</name>
    <dbReference type="NCBI Taxonomy" id="661488"/>
    <lineage>
        <taxon>Bacteria</taxon>
        <taxon>Pseudomonadati</taxon>
        <taxon>Bacteroidota</taxon>
        <taxon>Chitinophagia</taxon>
        <taxon>Chitinophagales</taxon>
        <taxon>Chitinophagaceae</taxon>
        <taxon>Pseudobacter</taxon>
    </lineage>
</organism>
<dbReference type="Gene3D" id="3.55.50.30">
    <property type="match status" value="1"/>
</dbReference>
<comment type="caution">
    <text evidence="4">The sequence shown here is derived from an EMBL/GenBank/DDBJ whole genome shotgun (WGS) entry which is preliminary data.</text>
</comment>
<dbReference type="OrthoDB" id="629393at2"/>
<proteinExistence type="predicted"/>
<feature type="domain" description="Protein FecR C-terminal" evidence="3">
    <location>
        <begin position="329"/>
        <end position="396"/>
    </location>
</feature>
<sequence>MSTTPDRFNYLFSRYTSNQCTRAELQELFDQFRKMEPESVYPYMDSLYENISPGSAVDKIDWDELYEKITEEQQPVRRLFTLKKIAVAASILAITTTAAWYLLSRSDKNKTSPPFIAATTDIPPGRDVAMLTLADGTQVMLDSTANGHIAEQGGIRILKQADGELNYLPQNGQSNAAGMLNTLSTPRGGHYRLTLPDGSKVWLNAASSIRYPAAFNNKERKVEITGEAYLEVAKFRNLPFYVQSPNGQVQVLGTKFNVNAYANEPVVTTTLLEGKIGLTTSFQKTPMILEPGEQAVYPQGNSSQPDYLNEIKIQKADTGPVIAWTQNAFVFSNTSLAVAMRQIERWYDVDVVMKGDLANEAIMANLSRDIPISRVMHKLSLTGHLHFTIEGKKIIVTR</sequence>
<dbReference type="Pfam" id="PF16344">
    <property type="entry name" value="FecR_C"/>
    <property type="match status" value="1"/>
</dbReference>
<reference evidence="4 5" key="1">
    <citation type="submission" date="2019-02" db="EMBL/GenBank/DDBJ databases">
        <title>Genomic Encyclopedia of Type Strains, Phase IV (KMG-IV): sequencing the most valuable type-strain genomes for metagenomic binning, comparative biology and taxonomic classification.</title>
        <authorList>
            <person name="Goeker M."/>
        </authorList>
    </citation>
    <scope>NUCLEOTIDE SEQUENCE [LARGE SCALE GENOMIC DNA]</scope>
    <source>
        <strain evidence="4 5">DSM 18116</strain>
    </source>
</reference>
<dbReference type="GO" id="GO:0016989">
    <property type="term" value="F:sigma factor antagonist activity"/>
    <property type="evidence" value="ECO:0007669"/>
    <property type="project" value="TreeGrafter"/>
</dbReference>
<dbReference type="PANTHER" id="PTHR30273:SF2">
    <property type="entry name" value="PROTEIN FECR"/>
    <property type="match status" value="1"/>
</dbReference>